<evidence type="ECO:0000313" key="2">
    <source>
        <dbReference type="EMBL" id="KAF8906781.1"/>
    </source>
</evidence>
<dbReference type="Proteomes" id="UP000724874">
    <property type="component" value="Unassembled WGS sequence"/>
</dbReference>
<feature type="compositionally biased region" description="Basic and acidic residues" evidence="1">
    <location>
        <begin position="196"/>
        <end position="223"/>
    </location>
</feature>
<dbReference type="AlphaFoldDB" id="A0A9P5NU47"/>
<keyword evidence="3" id="KW-1185">Reference proteome</keyword>
<evidence type="ECO:0000256" key="1">
    <source>
        <dbReference type="SAM" id="MobiDB-lite"/>
    </source>
</evidence>
<feature type="region of interest" description="Disordered" evidence="1">
    <location>
        <begin position="81"/>
        <end position="223"/>
    </location>
</feature>
<feature type="region of interest" description="Disordered" evidence="1">
    <location>
        <begin position="35"/>
        <end position="55"/>
    </location>
</feature>
<feature type="compositionally biased region" description="Basic and acidic residues" evidence="1">
    <location>
        <begin position="12"/>
        <end position="21"/>
    </location>
</feature>
<dbReference type="EMBL" id="JADNYJ010000017">
    <property type="protein sequence ID" value="KAF8906781.1"/>
    <property type="molecule type" value="Genomic_DNA"/>
</dbReference>
<gene>
    <name evidence="2" type="ORF">CPB84DRAFT_1822728</name>
</gene>
<reference evidence="2" key="1">
    <citation type="submission" date="2020-11" db="EMBL/GenBank/DDBJ databases">
        <authorList>
            <consortium name="DOE Joint Genome Institute"/>
            <person name="Ahrendt S."/>
            <person name="Riley R."/>
            <person name="Andreopoulos W."/>
            <person name="LaButti K."/>
            <person name="Pangilinan J."/>
            <person name="Ruiz-duenas F.J."/>
            <person name="Barrasa J.M."/>
            <person name="Sanchez-Garcia M."/>
            <person name="Camarero S."/>
            <person name="Miyauchi S."/>
            <person name="Serrano A."/>
            <person name="Linde D."/>
            <person name="Babiker R."/>
            <person name="Drula E."/>
            <person name="Ayuso-Fernandez I."/>
            <person name="Pacheco R."/>
            <person name="Padilla G."/>
            <person name="Ferreira P."/>
            <person name="Barriuso J."/>
            <person name="Kellner H."/>
            <person name="Castanera R."/>
            <person name="Alfaro M."/>
            <person name="Ramirez L."/>
            <person name="Pisabarro A.G."/>
            <person name="Kuo A."/>
            <person name="Tritt A."/>
            <person name="Lipzen A."/>
            <person name="He G."/>
            <person name="Yan M."/>
            <person name="Ng V."/>
            <person name="Cullen D."/>
            <person name="Martin F."/>
            <person name="Rosso M.-N."/>
            <person name="Henrissat B."/>
            <person name="Hibbett D."/>
            <person name="Martinez A.T."/>
            <person name="Grigoriev I.V."/>
        </authorList>
    </citation>
    <scope>NUCLEOTIDE SEQUENCE</scope>
    <source>
        <strain evidence="2">AH 44721</strain>
    </source>
</reference>
<proteinExistence type="predicted"/>
<feature type="region of interest" description="Disordered" evidence="1">
    <location>
        <begin position="1"/>
        <end position="22"/>
    </location>
</feature>
<accession>A0A9P5NU47</accession>
<organism evidence="2 3">
    <name type="scientific">Gymnopilus junonius</name>
    <name type="common">Spectacular rustgill mushroom</name>
    <name type="synonym">Gymnopilus spectabilis subsp. junonius</name>
    <dbReference type="NCBI Taxonomy" id="109634"/>
    <lineage>
        <taxon>Eukaryota</taxon>
        <taxon>Fungi</taxon>
        <taxon>Dikarya</taxon>
        <taxon>Basidiomycota</taxon>
        <taxon>Agaricomycotina</taxon>
        <taxon>Agaricomycetes</taxon>
        <taxon>Agaricomycetidae</taxon>
        <taxon>Agaricales</taxon>
        <taxon>Agaricineae</taxon>
        <taxon>Hymenogastraceae</taxon>
        <taxon>Gymnopilus</taxon>
    </lineage>
</organism>
<evidence type="ECO:0000313" key="3">
    <source>
        <dbReference type="Proteomes" id="UP000724874"/>
    </source>
</evidence>
<sequence length="223" mass="24897">MAESNPAPGPTAREHKEKDSVLWRSSRAELLTESENTEHIARLGTAGVQDRHTEKERVRRYRAYHELEARKPCIEVTRTLAQVPAQVHGRSGVSKEGAKRGRPTPNLTFEEKHDYEGPTPQSENGKERARGRAKSEGRGRSKVGRVEGGRSSESHAEDQREGGGGTRAGEESRRKKMRRTRQAGQRRGTSGTKRRITNEADRANKKQGVTDKGDIRITEGKTK</sequence>
<feature type="compositionally biased region" description="Low complexity" evidence="1">
    <location>
        <begin position="182"/>
        <end position="191"/>
    </location>
</feature>
<protein>
    <submittedName>
        <fullName evidence="2">Uncharacterized protein</fullName>
    </submittedName>
</protein>
<feature type="compositionally biased region" description="Basic and acidic residues" evidence="1">
    <location>
        <begin position="124"/>
        <end position="161"/>
    </location>
</feature>
<comment type="caution">
    <text evidence="2">The sequence shown here is derived from an EMBL/GenBank/DDBJ whole genome shotgun (WGS) entry which is preliminary data.</text>
</comment>
<name>A0A9P5NU47_GYMJU</name>